<name>A0A538TKJ6_UNCEI</name>
<dbReference type="EMBL" id="VBOZ01000026">
    <property type="protein sequence ID" value="TMQ64138.1"/>
    <property type="molecule type" value="Genomic_DNA"/>
</dbReference>
<comment type="caution">
    <text evidence="4">The sequence shown here is derived from an EMBL/GenBank/DDBJ whole genome shotgun (WGS) entry which is preliminary data.</text>
</comment>
<evidence type="ECO:0000313" key="4">
    <source>
        <dbReference type="EMBL" id="TMQ64138.1"/>
    </source>
</evidence>
<feature type="transmembrane region" description="Helical" evidence="3">
    <location>
        <begin position="348"/>
        <end position="367"/>
    </location>
</feature>
<protein>
    <submittedName>
        <fullName evidence="4">Uncharacterized protein</fullName>
    </submittedName>
</protein>
<keyword evidence="3" id="KW-0812">Transmembrane</keyword>
<evidence type="ECO:0000313" key="5">
    <source>
        <dbReference type="Proteomes" id="UP000317691"/>
    </source>
</evidence>
<keyword evidence="3" id="KW-1133">Transmembrane helix</keyword>
<dbReference type="GO" id="GO:0005886">
    <property type="term" value="C:plasma membrane"/>
    <property type="evidence" value="ECO:0007669"/>
    <property type="project" value="TreeGrafter"/>
</dbReference>
<feature type="region of interest" description="Disordered" evidence="2">
    <location>
        <begin position="1"/>
        <end position="33"/>
    </location>
</feature>
<dbReference type="GO" id="GO:0004713">
    <property type="term" value="F:protein tyrosine kinase activity"/>
    <property type="evidence" value="ECO:0007669"/>
    <property type="project" value="TreeGrafter"/>
</dbReference>
<evidence type="ECO:0000256" key="3">
    <source>
        <dbReference type="SAM" id="Phobius"/>
    </source>
</evidence>
<feature type="transmembrane region" description="Helical" evidence="3">
    <location>
        <begin position="42"/>
        <end position="64"/>
    </location>
</feature>
<keyword evidence="1" id="KW-0175">Coiled coil</keyword>
<dbReference type="Proteomes" id="UP000317691">
    <property type="component" value="Unassembled WGS sequence"/>
</dbReference>
<sequence length="375" mass="42487">MGPETYKRDERTPELATREVRSQVAPEGEPSFSSYAASARPFRLRAAFIVLVGTLLSATVALLWPPTYRAETVLLPPTEEETGFNVSSMFRGLNVPGIRVPSRTGPEDVTMAILHSRRIATVLVGRFDLKNVYRSLREDIAIRELQRRSTFKVGDTGTIVIRVEDPDPKRAADLANAYAEELDRFNREIRMTKGRRMRVFVEQRLYDTERDLQKAEEALRRYGEQHRTVGLTAGELSAVESSARLFASQAALDVQLGVARQYAAENSEEVRRLRQQLDQVNRLIGNLPELGLELARLVREVKIHEQVFSLLSAQHEEARITEARDVTTVEVLDPADPPERRFWPRRGLLTGIGFVISVFAALAWIAWNVRRSRPT</sequence>
<keyword evidence="3" id="KW-0472">Membrane</keyword>
<evidence type="ECO:0000256" key="1">
    <source>
        <dbReference type="SAM" id="Coils"/>
    </source>
</evidence>
<feature type="coiled-coil region" evidence="1">
    <location>
        <begin position="198"/>
        <end position="225"/>
    </location>
</feature>
<dbReference type="InterPro" id="IPR050445">
    <property type="entry name" value="Bact_polysacc_biosynth/exp"/>
</dbReference>
<evidence type="ECO:0000256" key="2">
    <source>
        <dbReference type="SAM" id="MobiDB-lite"/>
    </source>
</evidence>
<gene>
    <name evidence="4" type="ORF">E6K79_08280</name>
</gene>
<organism evidence="4 5">
    <name type="scientific">Eiseniibacteriota bacterium</name>
    <dbReference type="NCBI Taxonomy" id="2212470"/>
    <lineage>
        <taxon>Bacteria</taxon>
        <taxon>Candidatus Eiseniibacteriota</taxon>
    </lineage>
</organism>
<dbReference type="AlphaFoldDB" id="A0A538TKJ6"/>
<feature type="compositionally biased region" description="Basic and acidic residues" evidence="2">
    <location>
        <begin position="1"/>
        <end position="21"/>
    </location>
</feature>
<proteinExistence type="predicted"/>
<dbReference type="PANTHER" id="PTHR32309:SF13">
    <property type="entry name" value="FERRIC ENTEROBACTIN TRANSPORT PROTEIN FEPE"/>
    <property type="match status" value="1"/>
</dbReference>
<accession>A0A538TKJ6</accession>
<reference evidence="4 5" key="1">
    <citation type="journal article" date="2019" name="Nat. Microbiol.">
        <title>Mediterranean grassland soil C-N compound turnover is dependent on rainfall and depth, and is mediated by genomically divergent microorganisms.</title>
        <authorList>
            <person name="Diamond S."/>
            <person name="Andeer P.F."/>
            <person name="Li Z."/>
            <person name="Crits-Christoph A."/>
            <person name="Burstein D."/>
            <person name="Anantharaman K."/>
            <person name="Lane K.R."/>
            <person name="Thomas B.C."/>
            <person name="Pan C."/>
            <person name="Northen T.R."/>
            <person name="Banfield J.F."/>
        </authorList>
    </citation>
    <scope>NUCLEOTIDE SEQUENCE [LARGE SCALE GENOMIC DNA]</scope>
    <source>
        <strain evidence="4">WS_9</strain>
    </source>
</reference>
<dbReference type="PANTHER" id="PTHR32309">
    <property type="entry name" value="TYROSINE-PROTEIN KINASE"/>
    <property type="match status" value="1"/>
</dbReference>